<accession>A0A084EH70</accession>
<protein>
    <submittedName>
        <fullName evidence="1">Uncharacterized protein</fullName>
    </submittedName>
</protein>
<reference evidence="1 2" key="1">
    <citation type="submission" date="2014-02" db="EMBL/GenBank/DDBJ databases">
        <title>Genome sequence of Mycoplasma capricolum subsp. capricolum strain 14232.</title>
        <authorList>
            <person name="Sirand-Pugnet P."/>
            <person name="Breton M."/>
            <person name="Dordet-Frisoni E."/>
            <person name="Baranowski E."/>
            <person name="Barre A."/>
            <person name="Couture C."/>
            <person name="Dupuy V."/>
            <person name="Gaurivaud P."/>
            <person name="Jacob D."/>
            <person name="Lemaitre C."/>
            <person name="Manso-Silvan L."/>
            <person name="Nikolski M."/>
            <person name="Nouvel L.-X."/>
            <person name="Poumarat F."/>
            <person name="Tardy F."/>
            <person name="Thebault P."/>
            <person name="Theil S."/>
            <person name="Citti C."/>
            <person name="Thiaucourt F."/>
            <person name="Blanchard A."/>
        </authorList>
    </citation>
    <scope>NUCLEOTIDE SEQUENCE [LARGE SCALE GENOMIC DNA]</scope>
    <source>
        <strain evidence="1 2">14232</strain>
    </source>
</reference>
<dbReference type="EMBL" id="JFDO01000034">
    <property type="protein sequence ID" value="KEZ17312.1"/>
    <property type="molecule type" value="Genomic_DNA"/>
</dbReference>
<name>A0A084EH70_MYCCA</name>
<evidence type="ECO:0000313" key="1">
    <source>
        <dbReference type="EMBL" id="KEZ17312.1"/>
    </source>
</evidence>
<gene>
    <name evidence="1" type="ORF">MCAPa_7960</name>
</gene>
<sequence length="239" mass="28597">MIYIDFDWNIVNIWDEDKLIKSEKALILRDLLTKKIIAIGNDTDEEMRKPKNFLSINCTENRKIGSFEDLEIRIKKLLEDNNIKEYKLVNRYSEYIPNLNTINEIEFLKKITKNYDYYVELRNDEIVVFNNLTNEIKTIKKGRAYLQHYIQSIFYLNYQATLNTKKSWDLIKLINQKQDINTVVCRSFTTGTDVDIQILNKDFLTNVFQQINVEVNSLLDLTKKIKYDQKYMENFNCVR</sequence>
<dbReference type="AlphaFoldDB" id="A0A084EH70"/>
<evidence type="ECO:0000313" key="2">
    <source>
        <dbReference type="Proteomes" id="UP000028533"/>
    </source>
</evidence>
<organism evidence="1 2">
    <name type="scientific">Mycoplasma capricolum subsp. capricolum 14232</name>
    <dbReference type="NCBI Taxonomy" id="1188238"/>
    <lineage>
        <taxon>Bacteria</taxon>
        <taxon>Bacillati</taxon>
        <taxon>Mycoplasmatota</taxon>
        <taxon>Mollicutes</taxon>
        <taxon>Mycoplasmataceae</taxon>
        <taxon>Mycoplasma</taxon>
    </lineage>
</organism>
<comment type="caution">
    <text evidence="1">The sequence shown here is derived from an EMBL/GenBank/DDBJ whole genome shotgun (WGS) entry which is preliminary data.</text>
</comment>
<dbReference type="RefSeq" id="WP_036432475.1">
    <property type="nucleotide sequence ID" value="NZ_JFDO01000034.1"/>
</dbReference>
<proteinExistence type="predicted"/>
<dbReference type="Proteomes" id="UP000028533">
    <property type="component" value="Unassembled WGS sequence"/>
</dbReference>